<dbReference type="Proteomes" id="UP000807115">
    <property type="component" value="Chromosome 7"/>
</dbReference>
<comment type="caution">
    <text evidence="2">The sequence shown here is derived from an EMBL/GenBank/DDBJ whole genome shotgun (WGS) entry which is preliminary data.</text>
</comment>
<feature type="region of interest" description="Disordered" evidence="1">
    <location>
        <begin position="1"/>
        <end position="25"/>
    </location>
</feature>
<dbReference type="PANTHER" id="PTHR33085:SF68">
    <property type="entry name" value="DUF1618 DOMAIN-CONTAINING PROTEIN"/>
    <property type="match status" value="1"/>
</dbReference>
<dbReference type="InterPro" id="IPR012871">
    <property type="entry name" value="DUF1668_ORYSA"/>
</dbReference>
<evidence type="ECO:0000313" key="2">
    <source>
        <dbReference type="EMBL" id="KAG0522097.1"/>
    </source>
</evidence>
<sequence length="405" mass="45303">MLHKRRREDDQNQHAVVGGGGRGKRSRWNRQHLYLVLDDWDKGFSVHKIDADSFVSCSGSDSDDDDDDHQGVIARHLPEPPALRLESHDGHDEADTDMAFSAMGTKIFVLMNGRCGLIYDADTAVLAVGAGAHAAPAQMPCGFGISVHVGDVLFLLTYRFFDDHGQHSFEAMSWAPTAAAALDLDTTKGGWSWNTLPAPPPTFTTRQCVVSHAVHPDGHTIFMTTANRDTPSAPLATYSFNTNEATWRWHGECALPFLEQGHFDAELNAWIGLRQDGYICSCQAVSADFFSMPPLRKHFAYIDPNMYLDCQTTKEKLFRKDPKRYMRASLTSMGSGRFCLVECVASKRGRKLPLFGNYDGCVLHRTIFGLKYNDKGELQTTDDRSTRSFIVSRHISHFAPFAFWM</sequence>
<evidence type="ECO:0000313" key="3">
    <source>
        <dbReference type="Proteomes" id="UP000807115"/>
    </source>
</evidence>
<protein>
    <submittedName>
        <fullName evidence="2">Uncharacterized protein</fullName>
    </submittedName>
</protein>
<dbReference type="OMA" id="YLDCQTT"/>
<proteinExistence type="predicted"/>
<accession>A0A921QJU8</accession>
<dbReference type="Pfam" id="PF07893">
    <property type="entry name" value="DUF1668"/>
    <property type="match status" value="1"/>
</dbReference>
<dbReference type="EMBL" id="CM027686">
    <property type="protein sequence ID" value="KAG0522097.1"/>
    <property type="molecule type" value="Genomic_DNA"/>
</dbReference>
<dbReference type="Gramene" id="EES13215">
    <property type="protein sequence ID" value="EES13215"/>
    <property type="gene ID" value="SORBI_3007G007100"/>
</dbReference>
<reference evidence="2" key="2">
    <citation type="submission" date="2020-10" db="EMBL/GenBank/DDBJ databases">
        <authorList>
            <person name="Cooper E.A."/>
            <person name="Brenton Z.W."/>
            <person name="Flinn B.S."/>
            <person name="Jenkins J."/>
            <person name="Shu S."/>
            <person name="Flowers D."/>
            <person name="Luo F."/>
            <person name="Wang Y."/>
            <person name="Xia P."/>
            <person name="Barry K."/>
            <person name="Daum C."/>
            <person name="Lipzen A."/>
            <person name="Yoshinaga Y."/>
            <person name="Schmutz J."/>
            <person name="Saski C."/>
            <person name="Vermerris W."/>
            <person name="Kresovich S."/>
        </authorList>
    </citation>
    <scope>NUCLEOTIDE SEQUENCE</scope>
</reference>
<feature type="region of interest" description="Disordered" evidence="1">
    <location>
        <begin position="57"/>
        <end position="90"/>
    </location>
</feature>
<gene>
    <name evidence="2" type="ORF">BDA96_07G007500</name>
</gene>
<evidence type="ECO:0000256" key="1">
    <source>
        <dbReference type="SAM" id="MobiDB-lite"/>
    </source>
</evidence>
<dbReference type="SUPFAM" id="SSF82171">
    <property type="entry name" value="DPP6 N-terminal domain-like"/>
    <property type="match status" value="1"/>
</dbReference>
<name>A0A921QJU8_SORBI</name>
<dbReference type="PANTHER" id="PTHR33085">
    <property type="entry name" value="OS12G0113100 PROTEIN-RELATED"/>
    <property type="match status" value="1"/>
</dbReference>
<dbReference type="AlphaFoldDB" id="A0A921QJU8"/>
<organism evidence="2 3">
    <name type="scientific">Sorghum bicolor</name>
    <name type="common">Sorghum</name>
    <name type="synonym">Sorghum vulgare</name>
    <dbReference type="NCBI Taxonomy" id="4558"/>
    <lineage>
        <taxon>Eukaryota</taxon>
        <taxon>Viridiplantae</taxon>
        <taxon>Streptophyta</taxon>
        <taxon>Embryophyta</taxon>
        <taxon>Tracheophyta</taxon>
        <taxon>Spermatophyta</taxon>
        <taxon>Magnoliopsida</taxon>
        <taxon>Liliopsida</taxon>
        <taxon>Poales</taxon>
        <taxon>Poaceae</taxon>
        <taxon>PACMAD clade</taxon>
        <taxon>Panicoideae</taxon>
        <taxon>Andropogonodae</taxon>
        <taxon>Andropogoneae</taxon>
        <taxon>Sorghinae</taxon>
        <taxon>Sorghum</taxon>
    </lineage>
</organism>
<reference evidence="2" key="1">
    <citation type="journal article" date="2019" name="BMC Genomics">
        <title>A new reference genome for Sorghum bicolor reveals high levels of sequence similarity between sweet and grain genotypes: implications for the genetics of sugar metabolism.</title>
        <authorList>
            <person name="Cooper E.A."/>
            <person name="Brenton Z.W."/>
            <person name="Flinn B.S."/>
            <person name="Jenkins J."/>
            <person name="Shu S."/>
            <person name="Flowers D."/>
            <person name="Luo F."/>
            <person name="Wang Y."/>
            <person name="Xia P."/>
            <person name="Barry K."/>
            <person name="Daum C."/>
            <person name="Lipzen A."/>
            <person name="Yoshinaga Y."/>
            <person name="Schmutz J."/>
            <person name="Saski C."/>
            <person name="Vermerris W."/>
            <person name="Kresovich S."/>
        </authorList>
    </citation>
    <scope>NUCLEOTIDE SEQUENCE</scope>
</reference>